<dbReference type="PIRSF" id="PIRSF000089">
    <property type="entry name" value="Electra_flavoP_a"/>
    <property type="match status" value="1"/>
</dbReference>
<dbReference type="SUPFAM" id="SSF52467">
    <property type="entry name" value="DHS-like NAD/FAD-binding domain"/>
    <property type="match status" value="1"/>
</dbReference>
<dbReference type="SMART" id="SM00893">
    <property type="entry name" value="ETF"/>
    <property type="match status" value="1"/>
</dbReference>
<dbReference type="Pfam" id="PF00766">
    <property type="entry name" value="ETF_alpha"/>
    <property type="match status" value="1"/>
</dbReference>
<gene>
    <name evidence="3" type="ORF">S01H1_10326</name>
</gene>
<feature type="domain" description="Electron transfer flavoprotein alpha/beta-subunit N-terminal" evidence="2">
    <location>
        <begin position="8"/>
        <end position="190"/>
    </location>
</feature>
<reference evidence="3" key="1">
    <citation type="journal article" date="2014" name="Front. Microbiol.">
        <title>High frequency of phylogenetically diverse reductive dehalogenase-homologous genes in deep subseafloor sedimentary metagenomes.</title>
        <authorList>
            <person name="Kawai M."/>
            <person name="Futagami T."/>
            <person name="Toyoda A."/>
            <person name="Takaki Y."/>
            <person name="Nishi S."/>
            <person name="Hori S."/>
            <person name="Arai W."/>
            <person name="Tsubouchi T."/>
            <person name="Morono Y."/>
            <person name="Uchiyama I."/>
            <person name="Ito T."/>
            <person name="Fujiyama A."/>
            <person name="Inagaki F."/>
            <person name="Takami H."/>
        </authorList>
    </citation>
    <scope>NUCLEOTIDE SEQUENCE</scope>
    <source>
        <strain evidence="3">Expedition CK06-06</strain>
    </source>
</reference>
<dbReference type="Gene3D" id="3.40.50.620">
    <property type="entry name" value="HUPs"/>
    <property type="match status" value="1"/>
</dbReference>
<dbReference type="PANTHER" id="PTHR43153">
    <property type="entry name" value="ELECTRON TRANSFER FLAVOPROTEIN ALPHA"/>
    <property type="match status" value="1"/>
</dbReference>
<dbReference type="GO" id="GO:0033539">
    <property type="term" value="P:fatty acid beta-oxidation using acyl-CoA dehydrogenase"/>
    <property type="evidence" value="ECO:0007669"/>
    <property type="project" value="TreeGrafter"/>
</dbReference>
<dbReference type="InterPro" id="IPR014729">
    <property type="entry name" value="Rossmann-like_a/b/a_fold"/>
</dbReference>
<accession>X0S4H6</accession>
<comment type="similarity">
    <text evidence="1">Belongs to the ETF alpha-subunit/FixB family.</text>
</comment>
<dbReference type="Gene3D" id="3.40.50.1220">
    <property type="entry name" value="TPP-binding domain"/>
    <property type="match status" value="1"/>
</dbReference>
<dbReference type="InterPro" id="IPR029035">
    <property type="entry name" value="DHS-like_NAD/FAD-binding_dom"/>
</dbReference>
<sequence>MSVVEGTILVYSEDHEILHQLLAKGRELADKVGTNLSALTVCPGDRGAIELVEHSADRVYVVDDPSLVNFNVEQYRSVVLEVVNVAQPDIILMGATKRGKELAARVAAALDTGCMTECIQLNVDDEGRLQAERLTYGGSMIAYEVSNRKPHMATVPARAFPKLEPSKRSGEIVELKVKLPDPRVNVVETRKKSRGDVNLADASIIVSAGRGFKTKEDLKLLEELAEVLGANMSCTRPIAADLGWMEEWIGISGHKVSPKLYVACGVSGTIQHAAGIRDSQIIVSINNEEAPNIHGLSDYSIVGDLYTVLPALTKALKEKLK</sequence>
<organism evidence="3">
    <name type="scientific">marine sediment metagenome</name>
    <dbReference type="NCBI Taxonomy" id="412755"/>
    <lineage>
        <taxon>unclassified sequences</taxon>
        <taxon>metagenomes</taxon>
        <taxon>ecological metagenomes</taxon>
    </lineage>
</organism>
<evidence type="ECO:0000313" key="3">
    <source>
        <dbReference type="EMBL" id="GAF70837.1"/>
    </source>
</evidence>
<comment type="caution">
    <text evidence="3">The sequence shown here is derived from an EMBL/GenBank/DDBJ whole genome shotgun (WGS) entry which is preliminary data.</text>
</comment>
<evidence type="ECO:0000259" key="2">
    <source>
        <dbReference type="SMART" id="SM00893"/>
    </source>
</evidence>
<evidence type="ECO:0000256" key="1">
    <source>
        <dbReference type="ARBA" id="ARBA00005817"/>
    </source>
</evidence>
<dbReference type="InterPro" id="IPR014730">
    <property type="entry name" value="ETF_a/b_N"/>
</dbReference>
<dbReference type="InterPro" id="IPR001308">
    <property type="entry name" value="ETF_a/FixB"/>
</dbReference>
<dbReference type="GO" id="GO:0009055">
    <property type="term" value="F:electron transfer activity"/>
    <property type="evidence" value="ECO:0007669"/>
    <property type="project" value="InterPro"/>
</dbReference>
<dbReference type="SUPFAM" id="SSF52402">
    <property type="entry name" value="Adenine nucleotide alpha hydrolases-like"/>
    <property type="match status" value="1"/>
</dbReference>
<dbReference type="PANTHER" id="PTHR43153:SF11">
    <property type="entry name" value="ELECTRON TRANSFER FLAVOPROTEIN, SUBUNIT ALPHA (ETFA)"/>
    <property type="match status" value="1"/>
</dbReference>
<dbReference type="InterPro" id="IPR014731">
    <property type="entry name" value="ETF_asu_C"/>
</dbReference>
<dbReference type="Pfam" id="PF01012">
    <property type="entry name" value="ETF"/>
    <property type="match status" value="1"/>
</dbReference>
<dbReference type="InterPro" id="IPR033947">
    <property type="entry name" value="ETF_alpha_N"/>
</dbReference>
<dbReference type="AlphaFoldDB" id="X0S4H6"/>
<dbReference type="CDD" id="cd01715">
    <property type="entry name" value="ETF_alpha"/>
    <property type="match status" value="1"/>
</dbReference>
<dbReference type="GO" id="GO:0050660">
    <property type="term" value="F:flavin adenine dinucleotide binding"/>
    <property type="evidence" value="ECO:0007669"/>
    <property type="project" value="InterPro"/>
</dbReference>
<protein>
    <recommendedName>
        <fullName evidence="2">Electron transfer flavoprotein alpha/beta-subunit N-terminal domain-containing protein</fullName>
    </recommendedName>
</protein>
<dbReference type="EMBL" id="BARS01005275">
    <property type="protein sequence ID" value="GAF70837.1"/>
    <property type="molecule type" value="Genomic_DNA"/>
</dbReference>
<proteinExistence type="inferred from homology"/>
<name>X0S4H6_9ZZZZ</name>